<dbReference type="InterPro" id="IPR023346">
    <property type="entry name" value="Lysozyme-like_dom_sf"/>
</dbReference>
<dbReference type="InterPro" id="IPR001916">
    <property type="entry name" value="Glyco_hydro_22"/>
</dbReference>
<dbReference type="EMBL" id="NEVH01020938">
    <property type="protein sequence ID" value="PNF20536.1"/>
    <property type="molecule type" value="Genomic_DNA"/>
</dbReference>
<dbReference type="PRINTS" id="PR00135">
    <property type="entry name" value="LYZLACT"/>
</dbReference>
<dbReference type="AlphaFoldDB" id="A0A2J7PW30"/>
<name>A0A2J7PW30_9NEOP</name>
<evidence type="ECO:0000256" key="6">
    <source>
        <dbReference type="ARBA" id="ARBA00023295"/>
    </source>
</evidence>
<evidence type="ECO:0000256" key="8">
    <source>
        <dbReference type="SAM" id="SignalP"/>
    </source>
</evidence>
<dbReference type="Gene3D" id="1.10.530.10">
    <property type="match status" value="1"/>
</dbReference>
<evidence type="ECO:0000256" key="4">
    <source>
        <dbReference type="ARBA" id="ARBA00022638"/>
    </source>
</evidence>
<reference evidence="10 11" key="1">
    <citation type="submission" date="2017-12" db="EMBL/GenBank/DDBJ databases">
        <title>Hemimetabolous genomes reveal molecular basis of termite eusociality.</title>
        <authorList>
            <person name="Harrison M.C."/>
            <person name="Jongepier E."/>
            <person name="Robertson H.M."/>
            <person name="Arning N."/>
            <person name="Bitard-Feildel T."/>
            <person name="Chao H."/>
            <person name="Childers C.P."/>
            <person name="Dinh H."/>
            <person name="Doddapaneni H."/>
            <person name="Dugan S."/>
            <person name="Gowin J."/>
            <person name="Greiner C."/>
            <person name="Han Y."/>
            <person name="Hu H."/>
            <person name="Hughes D.S.T."/>
            <person name="Huylmans A.-K."/>
            <person name="Kemena C."/>
            <person name="Kremer L.P.M."/>
            <person name="Lee S.L."/>
            <person name="Lopez-Ezquerra A."/>
            <person name="Mallet L."/>
            <person name="Monroy-Kuhn J.M."/>
            <person name="Moser A."/>
            <person name="Murali S.C."/>
            <person name="Muzny D.M."/>
            <person name="Otani S."/>
            <person name="Piulachs M.-D."/>
            <person name="Poelchau M."/>
            <person name="Qu J."/>
            <person name="Schaub F."/>
            <person name="Wada-Katsumata A."/>
            <person name="Worley K.C."/>
            <person name="Xie Q."/>
            <person name="Ylla G."/>
            <person name="Poulsen M."/>
            <person name="Gibbs R.A."/>
            <person name="Schal C."/>
            <person name="Richards S."/>
            <person name="Belles X."/>
            <person name="Korb J."/>
            <person name="Bornberg-Bauer E."/>
        </authorList>
    </citation>
    <scope>NUCLEOTIDE SEQUENCE [LARGE SCALE GENOMIC DNA]</scope>
    <source>
        <tissue evidence="10">Whole body</tissue>
    </source>
</reference>
<dbReference type="PROSITE" id="PS00128">
    <property type="entry name" value="GLYCOSYL_HYDROL_F22_1"/>
    <property type="match status" value="1"/>
</dbReference>
<keyword evidence="4" id="KW-0081">Bacteriolytic enzyme</keyword>
<dbReference type="OrthoDB" id="195015at2759"/>
<keyword evidence="4" id="KW-0929">Antimicrobial</keyword>
<dbReference type="InterPro" id="IPR000974">
    <property type="entry name" value="Glyco_hydro_22_lys"/>
</dbReference>
<evidence type="ECO:0000256" key="2">
    <source>
        <dbReference type="ARBA" id="ARBA00010859"/>
    </source>
</evidence>
<evidence type="ECO:0000313" key="10">
    <source>
        <dbReference type="EMBL" id="PNF20536.1"/>
    </source>
</evidence>
<dbReference type="STRING" id="105785.A0A2J7PW30"/>
<dbReference type="FunFam" id="1.10.530.10:FF:000001">
    <property type="entry name" value="Lysozyme C"/>
    <property type="match status" value="1"/>
</dbReference>
<comment type="caution">
    <text evidence="10">The sequence shown here is derived from an EMBL/GenBank/DDBJ whole genome shotgun (WGS) entry which is preliminary data.</text>
</comment>
<dbReference type="GO" id="GO:0003796">
    <property type="term" value="F:lysozyme activity"/>
    <property type="evidence" value="ECO:0007669"/>
    <property type="project" value="UniProtKB-EC"/>
</dbReference>
<evidence type="ECO:0000256" key="5">
    <source>
        <dbReference type="ARBA" id="ARBA00023157"/>
    </source>
</evidence>
<dbReference type="PANTHER" id="PTHR11407">
    <property type="entry name" value="LYSOZYME C"/>
    <property type="match status" value="1"/>
</dbReference>
<dbReference type="SUPFAM" id="SSF53955">
    <property type="entry name" value="Lysozyme-like"/>
    <property type="match status" value="1"/>
</dbReference>
<evidence type="ECO:0000256" key="3">
    <source>
        <dbReference type="ARBA" id="ARBA00012732"/>
    </source>
</evidence>
<dbReference type="EC" id="3.2.1.17" evidence="3"/>
<evidence type="ECO:0000256" key="7">
    <source>
        <dbReference type="RuleBase" id="RU004440"/>
    </source>
</evidence>
<evidence type="ECO:0000313" key="11">
    <source>
        <dbReference type="Proteomes" id="UP000235965"/>
    </source>
</evidence>
<evidence type="ECO:0000256" key="1">
    <source>
        <dbReference type="ARBA" id="ARBA00000632"/>
    </source>
</evidence>
<dbReference type="CDD" id="cd16899">
    <property type="entry name" value="LYZ_C_invert"/>
    <property type="match status" value="1"/>
</dbReference>
<keyword evidence="6" id="KW-0326">Glycosidase</keyword>
<protein>
    <recommendedName>
        <fullName evidence="3">lysozyme</fullName>
        <ecNumber evidence="3">3.2.1.17</ecNumber>
    </recommendedName>
</protein>
<comment type="catalytic activity">
    <reaction evidence="1">
        <text>Hydrolysis of (1-&gt;4)-beta-linkages between N-acetylmuramic acid and N-acetyl-D-glucosamine residues in a peptidoglycan and between N-acetyl-D-glucosamine residues in chitodextrins.</text>
        <dbReference type="EC" id="3.2.1.17"/>
    </reaction>
</comment>
<dbReference type="FunCoup" id="A0A2J7PW30">
    <property type="interactions" value="39"/>
</dbReference>
<dbReference type="Proteomes" id="UP000235965">
    <property type="component" value="Unassembled WGS sequence"/>
</dbReference>
<dbReference type="SMART" id="SM00263">
    <property type="entry name" value="LYZ1"/>
    <property type="match status" value="1"/>
</dbReference>
<dbReference type="GO" id="GO:0042742">
    <property type="term" value="P:defense response to bacterium"/>
    <property type="evidence" value="ECO:0007669"/>
    <property type="project" value="UniProtKB-KW"/>
</dbReference>
<evidence type="ECO:0000259" key="9">
    <source>
        <dbReference type="PROSITE" id="PS00128"/>
    </source>
</evidence>
<feature type="signal peptide" evidence="8">
    <location>
        <begin position="1"/>
        <end position="27"/>
    </location>
</feature>
<dbReference type="GO" id="GO:0031640">
    <property type="term" value="P:killing of cells of another organism"/>
    <property type="evidence" value="ECO:0007669"/>
    <property type="project" value="UniProtKB-KW"/>
</dbReference>
<proteinExistence type="inferred from homology"/>
<dbReference type="Pfam" id="PF00062">
    <property type="entry name" value="Lys"/>
    <property type="match status" value="1"/>
</dbReference>
<comment type="similarity">
    <text evidence="2 7">Belongs to the glycosyl hydrolase 22 family.</text>
</comment>
<keyword evidence="6" id="KW-0378">Hydrolase</keyword>
<feature type="chain" id="PRO_5014433306" description="lysozyme" evidence="8">
    <location>
        <begin position="28"/>
        <end position="192"/>
    </location>
</feature>
<keyword evidence="11" id="KW-1185">Reference proteome</keyword>
<feature type="domain" description="Glycosyl hydrolases family 22 (GH22)" evidence="9">
    <location>
        <begin position="99"/>
        <end position="117"/>
    </location>
</feature>
<dbReference type="InterPro" id="IPR019799">
    <property type="entry name" value="Glyco_hydro_22_CS"/>
</dbReference>
<gene>
    <name evidence="10" type="ORF">B7P43_G05252</name>
</gene>
<keyword evidence="5" id="KW-1015">Disulfide bond</keyword>
<dbReference type="PROSITE" id="PS51348">
    <property type="entry name" value="GLYCOSYL_HYDROL_F22_2"/>
    <property type="match status" value="1"/>
</dbReference>
<accession>A0A2J7PW30</accession>
<dbReference type="PANTHER" id="PTHR11407:SF63">
    <property type="entry name" value="LYSOZYME C"/>
    <property type="match status" value="1"/>
</dbReference>
<organism evidence="10 11">
    <name type="scientific">Cryptotermes secundus</name>
    <dbReference type="NCBI Taxonomy" id="105785"/>
    <lineage>
        <taxon>Eukaryota</taxon>
        <taxon>Metazoa</taxon>
        <taxon>Ecdysozoa</taxon>
        <taxon>Arthropoda</taxon>
        <taxon>Hexapoda</taxon>
        <taxon>Insecta</taxon>
        <taxon>Pterygota</taxon>
        <taxon>Neoptera</taxon>
        <taxon>Polyneoptera</taxon>
        <taxon>Dictyoptera</taxon>
        <taxon>Blattodea</taxon>
        <taxon>Blattoidea</taxon>
        <taxon>Termitoidae</taxon>
        <taxon>Kalotermitidae</taxon>
        <taxon>Cryptotermitinae</taxon>
        <taxon>Cryptotermes</taxon>
    </lineage>
</organism>
<keyword evidence="8" id="KW-0732">Signal</keyword>
<sequence>MVTMRENHCILLCLFVIIYWWPQGGHCKVYERCELARELKEAHGIPEDQIATWVCIAKHESQFNTSAVGHLNADGSGDHGLFQISDLYWCSPPGKGWVCGVSCAELEDDDIKDDVVCAKRIYRQHQRISGNGFTAWAVYAMYCASKEAADKFVDGCYSEGIKTKALEEAVVRKEVVKTSKKYQTKNIWNSGI</sequence>
<dbReference type="PRINTS" id="PR00137">
    <property type="entry name" value="LYSOZYME"/>
</dbReference>
<dbReference type="InParanoid" id="A0A2J7PW30"/>